<evidence type="ECO:0000313" key="3">
    <source>
        <dbReference type="EMBL" id="ELU36929.1"/>
    </source>
</evidence>
<feature type="transmembrane region" description="Helical" evidence="2">
    <location>
        <begin position="139"/>
        <end position="161"/>
    </location>
</feature>
<dbReference type="Proteomes" id="UP000011668">
    <property type="component" value="Unassembled WGS sequence"/>
</dbReference>
<organism evidence="3 4">
    <name type="scientific">Thanatephorus cucumeris (strain AG1-IA)</name>
    <name type="common">Rice sheath blight fungus</name>
    <name type="synonym">Rhizoctonia solani</name>
    <dbReference type="NCBI Taxonomy" id="983506"/>
    <lineage>
        <taxon>Eukaryota</taxon>
        <taxon>Fungi</taxon>
        <taxon>Dikarya</taxon>
        <taxon>Basidiomycota</taxon>
        <taxon>Agaricomycotina</taxon>
        <taxon>Agaricomycetes</taxon>
        <taxon>Cantharellales</taxon>
        <taxon>Ceratobasidiaceae</taxon>
        <taxon>Rhizoctonia</taxon>
        <taxon>Rhizoctonia solani AG-1</taxon>
    </lineage>
</organism>
<evidence type="ECO:0000313" key="4">
    <source>
        <dbReference type="Proteomes" id="UP000011668"/>
    </source>
</evidence>
<feature type="transmembrane region" description="Helical" evidence="2">
    <location>
        <begin position="46"/>
        <end position="69"/>
    </location>
</feature>
<accession>L8WKN8</accession>
<feature type="transmembrane region" description="Helical" evidence="2">
    <location>
        <begin position="555"/>
        <end position="575"/>
    </location>
</feature>
<comment type="caution">
    <text evidence="3">The sequence shown here is derived from an EMBL/GenBank/DDBJ whole genome shotgun (WGS) entry which is preliminary data.</text>
</comment>
<keyword evidence="2" id="KW-0812">Transmembrane</keyword>
<name>L8WKN8_THACA</name>
<gene>
    <name evidence="3" type="ORF">AG1IA_09038</name>
</gene>
<dbReference type="OrthoDB" id="2535105at2759"/>
<feature type="transmembrane region" description="Helical" evidence="2">
    <location>
        <begin position="113"/>
        <end position="133"/>
    </location>
</feature>
<reference evidence="3 4" key="1">
    <citation type="journal article" date="2013" name="Nat. Commun.">
        <title>The evolution and pathogenic mechanisms of the rice sheath blight pathogen.</title>
        <authorList>
            <person name="Zheng A."/>
            <person name="Lin R."/>
            <person name="Xu L."/>
            <person name="Qin P."/>
            <person name="Tang C."/>
            <person name="Ai P."/>
            <person name="Zhang D."/>
            <person name="Liu Y."/>
            <person name="Sun Z."/>
            <person name="Feng H."/>
            <person name="Wang Y."/>
            <person name="Chen Y."/>
            <person name="Liang X."/>
            <person name="Fu R."/>
            <person name="Li Q."/>
            <person name="Zhang J."/>
            <person name="Yu X."/>
            <person name="Xie Z."/>
            <person name="Ding L."/>
            <person name="Guan P."/>
            <person name="Tang J."/>
            <person name="Liang Y."/>
            <person name="Wang S."/>
            <person name="Deng Q."/>
            <person name="Li S."/>
            <person name="Zhu J."/>
            <person name="Wang L."/>
            <person name="Liu H."/>
            <person name="Li P."/>
        </authorList>
    </citation>
    <scope>NUCLEOTIDE SEQUENCE [LARGE SCALE GENOMIC DNA]</scope>
    <source>
        <strain evidence="4">AG-1 IA</strain>
    </source>
</reference>
<dbReference type="HOGENOM" id="CLU_370529_0_0_1"/>
<feature type="transmembrane region" description="Helical" evidence="2">
    <location>
        <begin position="12"/>
        <end position="34"/>
    </location>
</feature>
<keyword evidence="4" id="KW-1185">Reference proteome</keyword>
<sequence>MEVSYDGTIGAVYIGIVISTCLYGVTCLQFYTYWNKYTDDSTFRRVYIVVVGWLTVSSGYWIPSSWLVLHRRVMSCSSPNSMLLGPRSEALASSRTELGISGAFWVNPIMMRLMAGLIVSETLTSTTVFIYILHSTQALSALTQLAFGMATTVLSWQHWTFDNSRQYRTMLTALNSRPSHSPNFAICTLGDGHVVCEPTEGTDTIRFAEQGILVPMTKLGDPPTHRRVASTDVREVQVPDTHSVISIDLLSELSADFREQTKHAIELSGNNIGRNKDAKDSQEDDDLESIDLGCHPLSTFMFSGYPCYAVLAKVVPQLGGSDTLINFRPFDAVRWCNTAEHSCRYENMEPPVITIRLETLGFEQMGIEARVDQCIQVTNRCQVHTAFSACFRHPPSLGLTDLSLPWLISKHSGIFHGGRLRLDSGCDIRRSDYDLVGFSLYGISTLHGYTYWNRPNQDSLIAKIFVSVQITSKQRLCINEQLETSTTVRLWYQQSNFSLVVLTTKKTQFLLTALTIFGAQVTYQSVLGLAPCDTVDGDRRSICLRLSSIRKMQGGFAFIQLGFGIAMSCLAWVYWDIREMDKHRWISSAWTGSTSLCSIIITYNLSALLASTDMRIHDSKYCGLDKRVSSLLDSYWAAKQYVRIAVNFPLGTCGTSRCGWTLNYWYHRLIMIFQTILAVLNARSRETPDLPVFEEYEFGAAGYKAELNNGMSKVNIEALNQDSSKNIAKRTRNHGLSTTDTHYRNFRNQQR</sequence>
<keyword evidence="2" id="KW-0472">Membrane</keyword>
<protein>
    <submittedName>
        <fullName evidence="3">Uncharacterized protein</fullName>
    </submittedName>
</protein>
<keyword evidence="2" id="KW-1133">Transmembrane helix</keyword>
<feature type="transmembrane region" description="Helical" evidence="2">
    <location>
        <begin position="587"/>
        <end position="610"/>
    </location>
</feature>
<feature type="compositionally biased region" description="Polar residues" evidence="1">
    <location>
        <begin position="734"/>
        <end position="751"/>
    </location>
</feature>
<proteinExistence type="predicted"/>
<evidence type="ECO:0000256" key="1">
    <source>
        <dbReference type="SAM" id="MobiDB-lite"/>
    </source>
</evidence>
<evidence type="ECO:0000256" key="2">
    <source>
        <dbReference type="SAM" id="Phobius"/>
    </source>
</evidence>
<dbReference type="AlphaFoldDB" id="L8WKN8"/>
<feature type="region of interest" description="Disordered" evidence="1">
    <location>
        <begin position="732"/>
        <end position="751"/>
    </location>
</feature>
<dbReference type="EMBL" id="AFRT01002937">
    <property type="protein sequence ID" value="ELU36929.1"/>
    <property type="molecule type" value="Genomic_DNA"/>
</dbReference>